<protein>
    <submittedName>
        <fullName evidence="5">M16 family metallopeptidase</fullName>
    </submittedName>
</protein>
<accession>A0ABV7V4C2</accession>
<sequence>MQRFLNASLLALAIASAAPSPVLAATTTAPAAPAPAPLADLVKAVNIPYEQFSLPNGLRVLVHTDRKAPVVAISVWYGVGSKNEPKGKTGFAHLFEHLMFNGSEHNKGDYFTPLQNAGATDYNGTTWFDRTNYFETVPSAALDRFLMLESDRMGYLLGAVTQETLDNQRSVVQNEKRQGDNQPFGLVEYEQLENLYPVGHPYHHSTIGSMADLDGASLADVKAWFTDHYGPNNAVLVLAGDIDLATAKAKVAKWFGAIPAGPKVQPVAAPVPTLPAPVAKTIKDEVATTRIYRMWAIPGYDNPDYLPLQIGAVILGGLASSRLDDNLVRGQQVAVSAGANAEIYAQAGQFVVQADVKPGQDAAAVGAALDAQIKRLVTEGPTADELARASTVTASDQIRKLESVGGFGGKAPTLAEGLLYHGDAGYYRKELADMAALTPAKVRAALQKWLTRPVFALTVEPGTRTEGGEAHGGWASNDTTANSVTGGGHGSAAHPAYWHQPGQDPAPRPAVPAAATGPDRSELPPIGQLAALQFPQIERATLSNGVKVVFARRAAVPVVSVQVAFDAGFAADPRAALGTQAMLLKMMDQGTKSLDAAAFARARENLGADISNAALPDSTAFQLDAVAPNLAGSLALLADYIRNPALKSDDLERVRAQQLAAIDAELRDPSAMASRVLYPALYGPQHPYGTPPTGTGDPAVVKRLTPADLAAFHQAWLRPSKATIFVVGDTTLAAVKPLLERSFGSWAEPAGAAPVKNLSAPIPAASQRILLVDRPASPQSMIMAGEVLGATGRDDLVPLRTANEVLGGSFLSRLNMDLRESKGWTYGVSSAVSERQDRVIYRIVAPVQTDQTGPSIAAMQADMGAFLKDKGVAPDELSWATQGAARELPGAFETSSSVLDGLVKIVQFQRPDDYYTRLAIRYPTFTAPQLDQAARAALDPAKLTWVVVGDAAKIKPQLDKLGLPVDVASVPGK</sequence>
<comment type="caution">
    <text evidence="5">The sequence shown here is derived from an EMBL/GenBank/DDBJ whole genome shotgun (WGS) entry which is preliminary data.</text>
</comment>
<evidence type="ECO:0000259" key="3">
    <source>
        <dbReference type="Pfam" id="PF00675"/>
    </source>
</evidence>
<evidence type="ECO:0000256" key="2">
    <source>
        <dbReference type="SAM" id="SignalP"/>
    </source>
</evidence>
<feature type="domain" description="Peptidase M16 C-terminal" evidence="4">
    <location>
        <begin position="217"/>
        <end position="389"/>
    </location>
</feature>
<dbReference type="PANTHER" id="PTHR11851">
    <property type="entry name" value="METALLOPROTEASE"/>
    <property type="match status" value="1"/>
</dbReference>
<keyword evidence="2" id="KW-0732">Signal</keyword>
<feature type="signal peptide" evidence="2">
    <location>
        <begin position="1"/>
        <end position="24"/>
    </location>
</feature>
<feature type="domain" description="Peptidase M16 N-terminal" evidence="3">
    <location>
        <begin position="548"/>
        <end position="666"/>
    </location>
</feature>
<dbReference type="InterPro" id="IPR007863">
    <property type="entry name" value="Peptidase_M16_C"/>
</dbReference>
<feature type="domain" description="Peptidase M16 N-terminal" evidence="3">
    <location>
        <begin position="59"/>
        <end position="183"/>
    </location>
</feature>
<dbReference type="Pfam" id="PF00675">
    <property type="entry name" value="Peptidase_M16"/>
    <property type="match status" value="2"/>
</dbReference>
<feature type="region of interest" description="Disordered" evidence="1">
    <location>
        <begin position="461"/>
        <end position="522"/>
    </location>
</feature>
<dbReference type="Pfam" id="PF05193">
    <property type="entry name" value="Peptidase_M16_C"/>
    <property type="match status" value="2"/>
</dbReference>
<dbReference type="RefSeq" id="WP_191324043.1">
    <property type="nucleotide sequence ID" value="NZ_BMZP01000007.1"/>
</dbReference>
<dbReference type="Gene3D" id="3.30.830.10">
    <property type="entry name" value="Metalloenzyme, LuxS/M16 peptidase-like"/>
    <property type="match status" value="4"/>
</dbReference>
<dbReference type="Proteomes" id="UP001595683">
    <property type="component" value="Unassembled WGS sequence"/>
</dbReference>
<feature type="chain" id="PRO_5047538987" evidence="2">
    <location>
        <begin position="25"/>
        <end position="973"/>
    </location>
</feature>
<dbReference type="InterPro" id="IPR011249">
    <property type="entry name" value="Metalloenz_LuxS/M16"/>
</dbReference>
<feature type="domain" description="Peptidase M16 C-terminal" evidence="4">
    <location>
        <begin position="704"/>
        <end position="877"/>
    </location>
</feature>
<dbReference type="InterPro" id="IPR011765">
    <property type="entry name" value="Pept_M16_N"/>
</dbReference>
<keyword evidence="6" id="KW-1185">Reference proteome</keyword>
<dbReference type="InterPro" id="IPR050361">
    <property type="entry name" value="MPP/UQCRC_Complex"/>
</dbReference>
<organism evidence="5 6">
    <name type="scientific">Novosphingobium pokkalii</name>
    <dbReference type="NCBI Taxonomy" id="1770194"/>
    <lineage>
        <taxon>Bacteria</taxon>
        <taxon>Pseudomonadati</taxon>
        <taxon>Pseudomonadota</taxon>
        <taxon>Alphaproteobacteria</taxon>
        <taxon>Sphingomonadales</taxon>
        <taxon>Sphingomonadaceae</taxon>
        <taxon>Novosphingobium</taxon>
    </lineage>
</organism>
<evidence type="ECO:0000313" key="6">
    <source>
        <dbReference type="Proteomes" id="UP001595683"/>
    </source>
</evidence>
<evidence type="ECO:0000313" key="5">
    <source>
        <dbReference type="EMBL" id="MFC3672251.1"/>
    </source>
</evidence>
<name>A0ABV7V4C2_9SPHN</name>
<reference evidence="6" key="1">
    <citation type="journal article" date="2019" name="Int. J. Syst. Evol. Microbiol.">
        <title>The Global Catalogue of Microorganisms (GCM) 10K type strain sequencing project: providing services to taxonomists for standard genome sequencing and annotation.</title>
        <authorList>
            <consortium name="The Broad Institute Genomics Platform"/>
            <consortium name="The Broad Institute Genome Sequencing Center for Infectious Disease"/>
            <person name="Wu L."/>
            <person name="Ma J."/>
        </authorList>
    </citation>
    <scope>NUCLEOTIDE SEQUENCE [LARGE SCALE GENOMIC DNA]</scope>
    <source>
        <strain evidence="6">KCTC 42224</strain>
    </source>
</reference>
<dbReference type="PANTHER" id="PTHR11851:SF224">
    <property type="entry name" value="PROCESSING PROTEASE"/>
    <property type="match status" value="1"/>
</dbReference>
<evidence type="ECO:0000256" key="1">
    <source>
        <dbReference type="SAM" id="MobiDB-lite"/>
    </source>
</evidence>
<evidence type="ECO:0000259" key="4">
    <source>
        <dbReference type="Pfam" id="PF05193"/>
    </source>
</evidence>
<dbReference type="SUPFAM" id="SSF63411">
    <property type="entry name" value="LuxS/MPP-like metallohydrolase"/>
    <property type="match status" value="4"/>
</dbReference>
<dbReference type="EMBL" id="JBHRYE010000021">
    <property type="protein sequence ID" value="MFC3672251.1"/>
    <property type="molecule type" value="Genomic_DNA"/>
</dbReference>
<gene>
    <name evidence="5" type="ORF">ACFOOT_12545</name>
</gene>
<proteinExistence type="predicted"/>